<proteinExistence type="predicted"/>
<dbReference type="OrthoDB" id="425533at2759"/>
<accession>A0A812W0W9</accession>
<protein>
    <submittedName>
        <fullName evidence="2">Uncharacterized protein</fullName>
    </submittedName>
</protein>
<comment type="caution">
    <text evidence="2">The sequence shown here is derived from an EMBL/GenBank/DDBJ whole genome shotgun (WGS) entry which is preliminary data.</text>
</comment>
<name>A0A812W0W9_9DINO</name>
<keyword evidence="1" id="KW-0732">Signal</keyword>
<evidence type="ECO:0000313" key="3">
    <source>
        <dbReference type="Proteomes" id="UP000601435"/>
    </source>
</evidence>
<gene>
    <name evidence="2" type="ORF">SNEC2469_LOCUS18463</name>
</gene>
<sequence length="533" mass="58160">MVCTQCTLLVILSVLQLRVVARSILDVPWEARRTNIVRVTRQECDECSTLDDLYRDNHLVFLLFHERNLVSHHAYKGAIVAGFHEVCKDLRWSKVTCGIVDMLEDRTYAEKYIDPKTAPAHIAVQGGEPVPSKKEWIQKLLAKPGDKGTMLWHLKQQLVPDELGEALQISMEISRLDLLEPLANKHEVLLVANLAAEGGASRASVESFRAFAQQLLLLGKVPAQVPVSQKAGASKKAGKKQQQLRQRARLFFAVLTRDSPSVSVPRGQIAAFVRGQSQPARPLKARRSEMGAMLFSQPSVPYPLERCSQNEFLISDGPSAVPASCAMLGLSGTGVMTTFSDAAQSVPDMLSFLFTAFLQSIDYPGPVCKWRLGDPSSSAKEAQGKSVDELHVTIFFATPPMWNRGGSTSKETEQQSLLGAVAGIYAELLKGAECGVPESVTYDRSAEIDLSHEFPPEQREAQVDPEAAFHRPLRVCFAETASIQAGMQLTARSVMLGISGGHLSRRRSGAAGLGGDIWWRWSAPDASGSCLGG</sequence>
<evidence type="ECO:0000313" key="2">
    <source>
        <dbReference type="EMBL" id="CAE7652473.1"/>
    </source>
</evidence>
<dbReference type="EMBL" id="CAJNJA010031073">
    <property type="protein sequence ID" value="CAE7652473.1"/>
    <property type="molecule type" value="Genomic_DNA"/>
</dbReference>
<reference evidence="2" key="1">
    <citation type="submission" date="2021-02" db="EMBL/GenBank/DDBJ databases">
        <authorList>
            <person name="Dougan E. K."/>
            <person name="Rhodes N."/>
            <person name="Thang M."/>
            <person name="Chan C."/>
        </authorList>
    </citation>
    <scope>NUCLEOTIDE SEQUENCE</scope>
</reference>
<feature type="signal peptide" evidence="1">
    <location>
        <begin position="1"/>
        <end position="21"/>
    </location>
</feature>
<feature type="chain" id="PRO_5032493912" evidence="1">
    <location>
        <begin position="22"/>
        <end position="533"/>
    </location>
</feature>
<dbReference type="Proteomes" id="UP000601435">
    <property type="component" value="Unassembled WGS sequence"/>
</dbReference>
<keyword evidence="3" id="KW-1185">Reference proteome</keyword>
<organism evidence="2 3">
    <name type="scientific">Symbiodinium necroappetens</name>
    <dbReference type="NCBI Taxonomy" id="1628268"/>
    <lineage>
        <taxon>Eukaryota</taxon>
        <taxon>Sar</taxon>
        <taxon>Alveolata</taxon>
        <taxon>Dinophyceae</taxon>
        <taxon>Suessiales</taxon>
        <taxon>Symbiodiniaceae</taxon>
        <taxon>Symbiodinium</taxon>
    </lineage>
</organism>
<evidence type="ECO:0000256" key="1">
    <source>
        <dbReference type="SAM" id="SignalP"/>
    </source>
</evidence>
<dbReference type="AlphaFoldDB" id="A0A812W0W9"/>